<evidence type="ECO:0000256" key="1">
    <source>
        <dbReference type="SAM" id="MobiDB-lite"/>
    </source>
</evidence>
<dbReference type="EMBL" id="CADCUS010000530">
    <property type="protein sequence ID" value="CAA9439195.1"/>
    <property type="molecule type" value="Genomic_DNA"/>
</dbReference>
<sequence>ADPRQRPERRLHLGQPVAHLAELAGESRDEQPQRHQLGDAQVARRHQRHAADGHGGEQRVQHQAGAQGRPRRQVAGGRHPPQHLAGPLGV</sequence>
<protein>
    <submittedName>
        <fullName evidence="2">Uncharacterized protein</fullName>
    </submittedName>
</protein>
<organism evidence="2">
    <name type="scientific">uncultured Pseudonocardia sp</name>
    <dbReference type="NCBI Taxonomy" id="211455"/>
    <lineage>
        <taxon>Bacteria</taxon>
        <taxon>Bacillati</taxon>
        <taxon>Actinomycetota</taxon>
        <taxon>Actinomycetes</taxon>
        <taxon>Pseudonocardiales</taxon>
        <taxon>Pseudonocardiaceae</taxon>
        <taxon>Pseudonocardia</taxon>
        <taxon>environmental samples</taxon>
    </lineage>
</organism>
<feature type="compositionally biased region" description="Basic and acidic residues" evidence="1">
    <location>
        <begin position="25"/>
        <end position="37"/>
    </location>
</feature>
<feature type="non-terminal residue" evidence="2">
    <location>
        <position position="1"/>
    </location>
</feature>
<evidence type="ECO:0000313" key="2">
    <source>
        <dbReference type="EMBL" id="CAA9439195.1"/>
    </source>
</evidence>
<dbReference type="AlphaFoldDB" id="A0A6J4QJF7"/>
<reference evidence="2" key="1">
    <citation type="submission" date="2020-02" db="EMBL/GenBank/DDBJ databases">
        <authorList>
            <person name="Meier V. D."/>
        </authorList>
    </citation>
    <scope>NUCLEOTIDE SEQUENCE</scope>
    <source>
        <strain evidence="2">AVDCRST_MAG66</strain>
    </source>
</reference>
<feature type="compositionally biased region" description="Basic and acidic residues" evidence="1">
    <location>
        <begin position="49"/>
        <end position="60"/>
    </location>
</feature>
<feature type="region of interest" description="Disordered" evidence="1">
    <location>
        <begin position="25"/>
        <end position="90"/>
    </location>
</feature>
<gene>
    <name evidence="2" type="ORF">AVDCRST_MAG66-3834</name>
</gene>
<name>A0A6J4QJF7_9PSEU</name>
<accession>A0A6J4QJF7</accession>
<proteinExistence type="predicted"/>
<feature type="non-terminal residue" evidence="2">
    <location>
        <position position="90"/>
    </location>
</feature>